<protein>
    <submittedName>
        <fullName evidence="2">Copper amine oxidase N-terminal domain-containing protein</fullName>
    </submittedName>
</protein>
<comment type="caution">
    <text evidence="2">The sequence shown here is derived from an EMBL/GenBank/DDBJ whole genome shotgun (WGS) entry which is preliminary data.</text>
</comment>
<gene>
    <name evidence="2" type="ORF">ACFSC9_03405</name>
</gene>
<accession>A0ABW4RFU4</accession>
<dbReference type="Gene3D" id="3.30.457.10">
    <property type="entry name" value="Copper amine oxidase-like, N-terminal domain"/>
    <property type="match status" value="1"/>
</dbReference>
<evidence type="ECO:0000313" key="2">
    <source>
        <dbReference type="EMBL" id="MFD1884558.1"/>
    </source>
</evidence>
<reference evidence="3" key="1">
    <citation type="journal article" date="2019" name="Int. J. Syst. Evol. Microbiol.">
        <title>The Global Catalogue of Microorganisms (GCM) 10K type strain sequencing project: providing services to taxonomists for standard genome sequencing and annotation.</title>
        <authorList>
            <consortium name="The Broad Institute Genomics Platform"/>
            <consortium name="The Broad Institute Genome Sequencing Center for Infectious Disease"/>
            <person name="Wu L."/>
            <person name="Ma J."/>
        </authorList>
    </citation>
    <scope>NUCLEOTIDE SEQUENCE [LARGE SCALE GENOMIC DNA]</scope>
    <source>
        <strain evidence="3">CCUG 54950</strain>
    </source>
</reference>
<name>A0ABW4RFU4_9BACL</name>
<dbReference type="RefSeq" id="WP_347324211.1">
    <property type="nucleotide sequence ID" value="NZ_JBCGUH010000003.1"/>
</dbReference>
<dbReference type="EMBL" id="JBHUEH010000010">
    <property type="protein sequence ID" value="MFD1884558.1"/>
    <property type="molecule type" value="Genomic_DNA"/>
</dbReference>
<dbReference type="Proteomes" id="UP001597233">
    <property type="component" value="Unassembled WGS sequence"/>
</dbReference>
<proteinExistence type="predicted"/>
<dbReference type="InterPro" id="IPR036582">
    <property type="entry name" value="Mao_N_sf"/>
</dbReference>
<dbReference type="Pfam" id="PF07833">
    <property type="entry name" value="Cu_amine_oxidN1"/>
    <property type="match status" value="1"/>
</dbReference>
<dbReference type="InterPro" id="IPR012854">
    <property type="entry name" value="Cu_amine_oxidase-like_N"/>
</dbReference>
<feature type="domain" description="Copper amine oxidase-like N-terminal" evidence="1">
    <location>
        <begin position="34"/>
        <end position="143"/>
    </location>
</feature>
<organism evidence="2 3">
    <name type="scientific">Paenibacillus wenxiniae</name>
    <dbReference type="NCBI Taxonomy" id="1636843"/>
    <lineage>
        <taxon>Bacteria</taxon>
        <taxon>Bacillati</taxon>
        <taxon>Bacillota</taxon>
        <taxon>Bacilli</taxon>
        <taxon>Bacillales</taxon>
        <taxon>Paenibacillaceae</taxon>
        <taxon>Paenibacillus</taxon>
    </lineage>
</organism>
<keyword evidence="3" id="KW-1185">Reference proteome</keyword>
<sequence length="157" mass="17228">MIRKVIVPLFLVCSLLITSNLVDARAIFSIRVQVNGSPISLESGSTDAEPYIEQETNTAYVPLRFISQNLGGKVSWDRSKQQVTILSDEGTVTTLVVGSKVAYVNNEKKTLSDAPFMLHYPNRIIVPLRFVSEVLGATVDATKSSDGMLHVNITMTK</sequence>
<evidence type="ECO:0000313" key="3">
    <source>
        <dbReference type="Proteomes" id="UP001597233"/>
    </source>
</evidence>
<evidence type="ECO:0000259" key="1">
    <source>
        <dbReference type="Pfam" id="PF07833"/>
    </source>
</evidence>
<dbReference type="SUPFAM" id="SSF55383">
    <property type="entry name" value="Copper amine oxidase, domain N"/>
    <property type="match status" value="1"/>
</dbReference>